<dbReference type="SUPFAM" id="SSF52540">
    <property type="entry name" value="P-loop containing nucleoside triphosphate hydrolases"/>
    <property type="match status" value="1"/>
</dbReference>
<evidence type="ECO:0000313" key="2">
    <source>
        <dbReference type="EMBL" id="MFD1343061.1"/>
    </source>
</evidence>
<evidence type="ECO:0000313" key="3">
    <source>
        <dbReference type="Proteomes" id="UP001597135"/>
    </source>
</evidence>
<gene>
    <name evidence="2" type="ORF">ACFQ4E_11580</name>
</gene>
<dbReference type="Proteomes" id="UP001597135">
    <property type="component" value="Unassembled WGS sequence"/>
</dbReference>
<dbReference type="RefSeq" id="WP_386803664.1">
    <property type="nucleotide sequence ID" value="NZ_JBHTMU010000018.1"/>
</dbReference>
<feature type="region of interest" description="Disordered" evidence="1">
    <location>
        <begin position="204"/>
        <end position="242"/>
    </location>
</feature>
<protein>
    <submittedName>
        <fullName evidence="2">Sulfotransferase family protein</fullName>
    </submittedName>
</protein>
<sequence length="266" mass="28222">MPASLSPAQPSRLRPLAKSAAATVARQVLPQARYSRCILLLSHMRATTTALGNVLGSHPAISGYGESHVRHDCAGAPAALAVNLARRGCLSLGAPYLFDKVLHDRLDDAVSDDFYTARALMLLRAPGPSIASILKLAAATGLREGATPETAARYYAARVTRLCTHWDRFPREARMGVSTAELRRDPDAVVGRIGAGLSLSPPLGNHYRSSAASRRAGGGDPLKSGRFSRIEPGQDEPCGDMTVVPPGLAARCQAAHDALLDRFQRG</sequence>
<evidence type="ECO:0000256" key="1">
    <source>
        <dbReference type="SAM" id="MobiDB-lite"/>
    </source>
</evidence>
<comment type="caution">
    <text evidence="2">The sequence shown here is derived from an EMBL/GenBank/DDBJ whole genome shotgun (WGS) entry which is preliminary data.</text>
</comment>
<dbReference type="EMBL" id="JBHTMU010000018">
    <property type="protein sequence ID" value="MFD1343061.1"/>
    <property type="molecule type" value="Genomic_DNA"/>
</dbReference>
<dbReference type="Gene3D" id="3.40.50.300">
    <property type="entry name" value="P-loop containing nucleotide triphosphate hydrolases"/>
    <property type="match status" value="1"/>
</dbReference>
<name>A0ABW3ZIS5_9RHOB</name>
<reference evidence="3" key="1">
    <citation type="journal article" date="2019" name="Int. J. Syst. Evol. Microbiol.">
        <title>The Global Catalogue of Microorganisms (GCM) 10K type strain sequencing project: providing services to taxonomists for standard genome sequencing and annotation.</title>
        <authorList>
            <consortium name="The Broad Institute Genomics Platform"/>
            <consortium name="The Broad Institute Genome Sequencing Center for Infectious Disease"/>
            <person name="Wu L."/>
            <person name="Ma J."/>
        </authorList>
    </citation>
    <scope>NUCLEOTIDE SEQUENCE [LARGE SCALE GENOMIC DNA]</scope>
    <source>
        <strain evidence="3">CCUG 62953</strain>
    </source>
</reference>
<organism evidence="2 3">
    <name type="scientific">Litorisediminicola beolgyonensis</name>
    <dbReference type="NCBI Taxonomy" id="1173614"/>
    <lineage>
        <taxon>Bacteria</taxon>
        <taxon>Pseudomonadati</taxon>
        <taxon>Pseudomonadota</taxon>
        <taxon>Alphaproteobacteria</taxon>
        <taxon>Rhodobacterales</taxon>
        <taxon>Paracoccaceae</taxon>
        <taxon>Litorisediminicola</taxon>
    </lineage>
</organism>
<proteinExistence type="predicted"/>
<dbReference type="InterPro" id="IPR027417">
    <property type="entry name" value="P-loop_NTPase"/>
</dbReference>
<keyword evidence="3" id="KW-1185">Reference proteome</keyword>
<accession>A0ABW3ZIS5</accession>